<evidence type="ECO:0000313" key="9">
    <source>
        <dbReference type="EMBL" id="MBT0652016.1"/>
    </source>
</evidence>
<name>A0ABS5S9H0_9BACT</name>
<evidence type="ECO:0000256" key="1">
    <source>
        <dbReference type="ARBA" id="ARBA00004651"/>
    </source>
</evidence>
<comment type="similarity">
    <text evidence="2">Belongs to the CPA3 antiporters (TC 2.A.63) subunit F family.</text>
</comment>
<evidence type="ECO:0000256" key="4">
    <source>
        <dbReference type="ARBA" id="ARBA00022475"/>
    </source>
</evidence>
<feature type="transmembrane region" description="Helical" evidence="8">
    <location>
        <begin position="59"/>
        <end position="78"/>
    </location>
</feature>
<dbReference type="EMBL" id="JAHCVK010000001">
    <property type="protein sequence ID" value="MBT0652016.1"/>
    <property type="molecule type" value="Genomic_DNA"/>
</dbReference>
<keyword evidence="6 8" id="KW-1133">Transmembrane helix</keyword>
<reference evidence="9 10" key="1">
    <citation type="submission" date="2021-05" db="EMBL/GenBank/DDBJ databases">
        <title>The draft genome of Geobacter luticola JCM 17780.</title>
        <authorList>
            <person name="Xu Z."/>
            <person name="Masuda Y."/>
            <person name="Itoh H."/>
            <person name="Senoo K."/>
        </authorList>
    </citation>
    <scope>NUCLEOTIDE SEQUENCE [LARGE SCALE GENOMIC DNA]</scope>
    <source>
        <strain evidence="9 10">JCM 17780</strain>
    </source>
</reference>
<protein>
    <recommendedName>
        <fullName evidence="11">Multicomponent Na+:H+ antiporter subunit F</fullName>
    </recommendedName>
</protein>
<dbReference type="PANTHER" id="PTHR34702">
    <property type="entry name" value="NA(+)/H(+) ANTIPORTER SUBUNIT F1"/>
    <property type="match status" value="1"/>
</dbReference>
<accession>A0ABS5S9H0</accession>
<keyword evidence="4" id="KW-1003">Cell membrane</keyword>
<evidence type="ECO:0000313" key="10">
    <source>
        <dbReference type="Proteomes" id="UP000756860"/>
    </source>
</evidence>
<comment type="subcellular location">
    <subcellularLocation>
        <location evidence="1">Cell membrane</location>
        <topology evidence="1">Multi-pass membrane protein</topology>
    </subcellularLocation>
</comment>
<dbReference type="RefSeq" id="WP_214173990.1">
    <property type="nucleotide sequence ID" value="NZ_JAHCVK010000001.1"/>
</dbReference>
<evidence type="ECO:0008006" key="11">
    <source>
        <dbReference type="Google" id="ProtNLM"/>
    </source>
</evidence>
<dbReference type="Pfam" id="PF04066">
    <property type="entry name" value="MrpF_PhaF"/>
    <property type="match status" value="1"/>
</dbReference>
<evidence type="ECO:0000256" key="5">
    <source>
        <dbReference type="ARBA" id="ARBA00022692"/>
    </source>
</evidence>
<evidence type="ECO:0000256" key="2">
    <source>
        <dbReference type="ARBA" id="ARBA00009212"/>
    </source>
</evidence>
<feature type="transmembrane region" description="Helical" evidence="8">
    <location>
        <begin position="33"/>
        <end position="52"/>
    </location>
</feature>
<dbReference type="Proteomes" id="UP000756860">
    <property type="component" value="Unassembled WGS sequence"/>
</dbReference>
<evidence type="ECO:0000256" key="3">
    <source>
        <dbReference type="ARBA" id="ARBA00022448"/>
    </source>
</evidence>
<dbReference type="InterPro" id="IPR007208">
    <property type="entry name" value="MrpF/PhaF-like"/>
</dbReference>
<keyword evidence="5 8" id="KW-0812">Transmembrane</keyword>
<comment type="caution">
    <text evidence="9">The sequence shown here is derived from an EMBL/GenBank/DDBJ whole genome shotgun (WGS) entry which is preliminary data.</text>
</comment>
<organism evidence="9 10">
    <name type="scientific">Geomobilimonas luticola</name>
    <dbReference type="NCBI Taxonomy" id="1114878"/>
    <lineage>
        <taxon>Bacteria</taxon>
        <taxon>Pseudomonadati</taxon>
        <taxon>Thermodesulfobacteriota</taxon>
        <taxon>Desulfuromonadia</taxon>
        <taxon>Geobacterales</taxon>
        <taxon>Geobacteraceae</taxon>
        <taxon>Geomobilimonas</taxon>
    </lineage>
</organism>
<evidence type="ECO:0000256" key="6">
    <source>
        <dbReference type="ARBA" id="ARBA00022989"/>
    </source>
</evidence>
<keyword evidence="7 8" id="KW-0472">Membrane</keyword>
<keyword evidence="10" id="KW-1185">Reference proteome</keyword>
<evidence type="ECO:0000256" key="7">
    <source>
        <dbReference type="ARBA" id="ARBA00023136"/>
    </source>
</evidence>
<gene>
    <name evidence="9" type="ORF">KI810_03045</name>
</gene>
<sequence length="103" mass="11103">MKSLELPLALFLLINLAAALIRATRGPTAADRMLAALLFGSTGVGILVLLAFVQRSFALIDVALTLALLAAISGIAFAQRTWGLTGRSRQRRAVEREDDHAFR</sequence>
<proteinExistence type="inferred from homology"/>
<evidence type="ECO:0000256" key="8">
    <source>
        <dbReference type="SAM" id="Phobius"/>
    </source>
</evidence>
<dbReference type="PANTHER" id="PTHR34702:SF1">
    <property type="entry name" value="NA(+)_H(+) ANTIPORTER SUBUNIT F"/>
    <property type="match status" value="1"/>
</dbReference>
<keyword evidence="3" id="KW-0813">Transport</keyword>